<keyword evidence="4 7" id="KW-0378">Hydrolase</keyword>
<dbReference type="AlphaFoldDB" id="A0A414JAC1"/>
<evidence type="ECO:0000259" key="6">
    <source>
        <dbReference type="Pfam" id="PF01048"/>
    </source>
</evidence>
<dbReference type="EC" id="3.2.2.9" evidence="2"/>
<dbReference type="Gene3D" id="3.40.50.1580">
    <property type="entry name" value="Nucleoside phosphorylase domain"/>
    <property type="match status" value="1"/>
</dbReference>
<accession>A0A414JAC1</accession>
<feature type="domain" description="Nucleoside phosphorylase" evidence="6">
    <location>
        <begin position="4"/>
        <end position="230"/>
    </location>
</feature>
<dbReference type="NCBIfam" id="TIGR01704">
    <property type="entry name" value="MTA_SAH-Nsdase"/>
    <property type="match status" value="1"/>
</dbReference>
<evidence type="ECO:0000256" key="5">
    <source>
        <dbReference type="ARBA" id="ARBA00023167"/>
    </source>
</evidence>
<dbReference type="PANTHER" id="PTHR46832:SF1">
    <property type="entry name" value="5'-METHYLTHIOADENOSINE_S-ADENOSYLHOMOCYSTEINE NUCLEOSIDASE"/>
    <property type="match status" value="1"/>
</dbReference>
<comment type="caution">
    <text evidence="7">The sequence shown here is derived from an EMBL/GenBank/DDBJ whole genome shotgun (WGS) entry which is preliminary data.</text>
</comment>
<dbReference type="Pfam" id="PF01048">
    <property type="entry name" value="PNP_UDP_1"/>
    <property type="match status" value="1"/>
</dbReference>
<keyword evidence="7" id="KW-0326">Glycosidase</keyword>
<reference evidence="7 8" key="1">
    <citation type="submission" date="2018-08" db="EMBL/GenBank/DDBJ databases">
        <title>A genome reference for cultivated species of the human gut microbiota.</title>
        <authorList>
            <person name="Zou Y."/>
            <person name="Xue W."/>
            <person name="Luo G."/>
        </authorList>
    </citation>
    <scope>NUCLEOTIDE SEQUENCE [LARGE SCALE GENOMIC DNA]</scope>
    <source>
        <strain evidence="7 8">AM28-23</strain>
    </source>
</reference>
<dbReference type="GO" id="GO:0005829">
    <property type="term" value="C:cytosol"/>
    <property type="evidence" value="ECO:0007669"/>
    <property type="project" value="TreeGrafter"/>
</dbReference>
<dbReference type="GO" id="GO:0008930">
    <property type="term" value="F:methylthioadenosine nucleosidase activity"/>
    <property type="evidence" value="ECO:0007669"/>
    <property type="project" value="InterPro"/>
</dbReference>
<dbReference type="InterPro" id="IPR010049">
    <property type="entry name" value="MTA_SAH_Nsdase"/>
</dbReference>
<dbReference type="EMBL" id="QSKF01000002">
    <property type="protein sequence ID" value="RHE41473.1"/>
    <property type="molecule type" value="Genomic_DNA"/>
</dbReference>
<protein>
    <recommendedName>
        <fullName evidence="2">adenosylhomocysteine nucleosidase</fullName>
        <ecNumber evidence="2">3.2.2.9</ecNumber>
    </recommendedName>
</protein>
<dbReference type="InterPro" id="IPR000845">
    <property type="entry name" value="Nucleoside_phosphorylase_d"/>
</dbReference>
<sequence length="234" mass="25301">MRCIGIIGAMEVEVASLKERMQNVEITHKASMEFYAGVLEGKKVVVVRSGIGKVNAAVCTQILIDDFHAEVVINTGIAGSLNADINIGDIVISTDLIHHDMNAVAFGYPVGQIPQMEAFSFHSDDALCKLAVQACKEVNPDIEVFEGRIASGDQFVADQGVKDFVVKEFGAYAVEMEGAAIAQTAYLNNVPFLVIRAISDKADGSAEMDYPTFEAMAAEHSFRLTLRILKDIQG</sequence>
<keyword evidence="5" id="KW-0486">Methionine biosynthesis</keyword>
<dbReference type="GO" id="GO:0019509">
    <property type="term" value="P:L-methionine salvage from methylthioadenosine"/>
    <property type="evidence" value="ECO:0007669"/>
    <property type="project" value="UniProtKB-UniPathway"/>
</dbReference>
<name>A0A414JAC1_9FIRM</name>
<dbReference type="Proteomes" id="UP000283745">
    <property type="component" value="Unassembled WGS sequence"/>
</dbReference>
<dbReference type="UniPathway" id="UPA00904">
    <property type="reaction ID" value="UER00871"/>
</dbReference>
<dbReference type="RefSeq" id="WP_118050192.1">
    <property type="nucleotide sequence ID" value="NZ_CABJFK010000002.1"/>
</dbReference>
<evidence type="ECO:0000256" key="4">
    <source>
        <dbReference type="ARBA" id="ARBA00022801"/>
    </source>
</evidence>
<keyword evidence="3" id="KW-0028">Amino-acid biosynthesis</keyword>
<dbReference type="PANTHER" id="PTHR46832">
    <property type="entry name" value="5'-METHYLTHIOADENOSINE/S-ADENOSYLHOMOCYSTEINE NUCLEOSIDASE"/>
    <property type="match status" value="1"/>
</dbReference>
<dbReference type="GO" id="GO:0008782">
    <property type="term" value="F:adenosylhomocysteine nucleosidase activity"/>
    <property type="evidence" value="ECO:0007669"/>
    <property type="project" value="UniProtKB-EC"/>
</dbReference>
<evidence type="ECO:0000313" key="7">
    <source>
        <dbReference type="EMBL" id="RHE41473.1"/>
    </source>
</evidence>
<dbReference type="InterPro" id="IPR035994">
    <property type="entry name" value="Nucleoside_phosphorylase_sf"/>
</dbReference>
<evidence type="ECO:0000256" key="2">
    <source>
        <dbReference type="ARBA" id="ARBA00011974"/>
    </source>
</evidence>
<organism evidence="7 8">
    <name type="scientific">Blautia obeum</name>
    <dbReference type="NCBI Taxonomy" id="40520"/>
    <lineage>
        <taxon>Bacteria</taxon>
        <taxon>Bacillati</taxon>
        <taxon>Bacillota</taxon>
        <taxon>Clostridia</taxon>
        <taxon>Lachnospirales</taxon>
        <taxon>Lachnospiraceae</taxon>
        <taxon>Blautia</taxon>
    </lineage>
</organism>
<proteinExistence type="predicted"/>
<evidence type="ECO:0000256" key="1">
    <source>
        <dbReference type="ARBA" id="ARBA00004945"/>
    </source>
</evidence>
<dbReference type="CDD" id="cd09008">
    <property type="entry name" value="MTAN"/>
    <property type="match status" value="1"/>
</dbReference>
<dbReference type="NCBIfam" id="NF004079">
    <property type="entry name" value="PRK05584.1"/>
    <property type="match status" value="1"/>
</dbReference>
<comment type="pathway">
    <text evidence="1">Amino-acid biosynthesis; L-methionine biosynthesis via salvage pathway; S-methyl-5-thio-alpha-D-ribose 1-phosphate from S-methyl-5'-thioadenosine (hydrolase route): step 1/2.</text>
</comment>
<evidence type="ECO:0000256" key="3">
    <source>
        <dbReference type="ARBA" id="ARBA00022605"/>
    </source>
</evidence>
<dbReference type="GO" id="GO:0009164">
    <property type="term" value="P:nucleoside catabolic process"/>
    <property type="evidence" value="ECO:0007669"/>
    <property type="project" value="InterPro"/>
</dbReference>
<dbReference type="GO" id="GO:0019284">
    <property type="term" value="P:L-methionine salvage from S-adenosylmethionine"/>
    <property type="evidence" value="ECO:0007669"/>
    <property type="project" value="TreeGrafter"/>
</dbReference>
<gene>
    <name evidence="7" type="ORF">DW740_04055</name>
</gene>
<dbReference type="SUPFAM" id="SSF53167">
    <property type="entry name" value="Purine and uridine phosphorylases"/>
    <property type="match status" value="1"/>
</dbReference>
<evidence type="ECO:0000313" key="8">
    <source>
        <dbReference type="Proteomes" id="UP000283745"/>
    </source>
</evidence>